<name>A0A0A9GD26_ARUDO</name>
<organism evidence="2">
    <name type="scientific">Arundo donax</name>
    <name type="common">Giant reed</name>
    <name type="synonym">Donax arundinaceus</name>
    <dbReference type="NCBI Taxonomy" id="35708"/>
    <lineage>
        <taxon>Eukaryota</taxon>
        <taxon>Viridiplantae</taxon>
        <taxon>Streptophyta</taxon>
        <taxon>Embryophyta</taxon>
        <taxon>Tracheophyta</taxon>
        <taxon>Spermatophyta</taxon>
        <taxon>Magnoliopsida</taxon>
        <taxon>Liliopsida</taxon>
        <taxon>Poales</taxon>
        <taxon>Poaceae</taxon>
        <taxon>PACMAD clade</taxon>
        <taxon>Arundinoideae</taxon>
        <taxon>Arundineae</taxon>
        <taxon>Arundo</taxon>
    </lineage>
</organism>
<sequence>MMRTGEDVALSRRVAAAFLLMTMADFSDQLFDWQDHLFLTTPMAALNSVSTTGPPSGLAPASPAFGSPPSPGWELSTPSLSVRRRYTLLIEHMTPFKKSVTPLTVMRTSTWSSPQCSTAAPKCSTLRTRRWRETSTGRQYAVVMRRQTGAKWNSSSRRALPRTHL</sequence>
<evidence type="ECO:0000313" key="2">
    <source>
        <dbReference type="EMBL" id="JAE22975.1"/>
    </source>
</evidence>
<dbReference type="AlphaFoldDB" id="A0A0A9GD26"/>
<reference evidence="2" key="2">
    <citation type="journal article" date="2015" name="Data Brief">
        <title>Shoot transcriptome of the giant reed, Arundo donax.</title>
        <authorList>
            <person name="Barrero R.A."/>
            <person name="Guerrero F.D."/>
            <person name="Moolhuijzen P."/>
            <person name="Goolsby J.A."/>
            <person name="Tidwell J."/>
            <person name="Bellgard S.E."/>
            <person name="Bellgard M.I."/>
        </authorList>
    </citation>
    <scope>NUCLEOTIDE SEQUENCE</scope>
    <source>
        <tissue evidence="2">Shoot tissue taken approximately 20 cm above the soil surface</tissue>
    </source>
</reference>
<dbReference type="EMBL" id="GBRH01174921">
    <property type="protein sequence ID" value="JAE22975.1"/>
    <property type="molecule type" value="Transcribed_RNA"/>
</dbReference>
<evidence type="ECO:0000256" key="1">
    <source>
        <dbReference type="SAM" id="MobiDB-lite"/>
    </source>
</evidence>
<reference evidence="2" key="1">
    <citation type="submission" date="2014-09" db="EMBL/GenBank/DDBJ databases">
        <authorList>
            <person name="Magalhaes I.L.F."/>
            <person name="Oliveira U."/>
            <person name="Santos F.R."/>
            <person name="Vidigal T.H.D.A."/>
            <person name="Brescovit A.D."/>
            <person name="Santos A.J."/>
        </authorList>
    </citation>
    <scope>NUCLEOTIDE SEQUENCE</scope>
    <source>
        <tissue evidence="2">Shoot tissue taken approximately 20 cm above the soil surface</tissue>
    </source>
</reference>
<dbReference type="PANTHER" id="PTHR37391">
    <property type="entry name" value="E3 UBIQUITIN-PROTEIN LIGASE"/>
    <property type="match status" value="1"/>
</dbReference>
<proteinExistence type="predicted"/>
<protein>
    <submittedName>
        <fullName evidence="2">Uncharacterized protein</fullName>
    </submittedName>
</protein>
<feature type="region of interest" description="Disordered" evidence="1">
    <location>
        <begin position="51"/>
        <end position="76"/>
    </location>
</feature>
<accession>A0A0A9GD26</accession>
<dbReference type="PANTHER" id="PTHR37391:SF2">
    <property type="entry name" value="E3 UBIQUITIN-PROTEIN LIGASE"/>
    <property type="match status" value="1"/>
</dbReference>
<feature type="compositionally biased region" description="Low complexity" evidence="1">
    <location>
        <begin position="53"/>
        <end position="65"/>
    </location>
</feature>